<reference evidence="1 2" key="1">
    <citation type="submission" date="2019-05" db="EMBL/GenBank/DDBJ databases">
        <title>Another draft genome of Portunus trituberculatus and its Hox gene families provides insights of decapod evolution.</title>
        <authorList>
            <person name="Jeong J.-H."/>
            <person name="Song I."/>
            <person name="Kim S."/>
            <person name="Choi T."/>
            <person name="Kim D."/>
            <person name="Ryu S."/>
            <person name="Kim W."/>
        </authorList>
    </citation>
    <scope>NUCLEOTIDE SEQUENCE [LARGE SCALE GENOMIC DNA]</scope>
    <source>
        <tissue evidence="1">Muscle</tissue>
    </source>
</reference>
<evidence type="ECO:0000313" key="2">
    <source>
        <dbReference type="Proteomes" id="UP000324222"/>
    </source>
</evidence>
<dbReference type="AlphaFoldDB" id="A0A5B7F1B9"/>
<proteinExistence type="predicted"/>
<organism evidence="1 2">
    <name type="scientific">Portunus trituberculatus</name>
    <name type="common">Swimming crab</name>
    <name type="synonym">Neptunus trituberculatus</name>
    <dbReference type="NCBI Taxonomy" id="210409"/>
    <lineage>
        <taxon>Eukaryota</taxon>
        <taxon>Metazoa</taxon>
        <taxon>Ecdysozoa</taxon>
        <taxon>Arthropoda</taxon>
        <taxon>Crustacea</taxon>
        <taxon>Multicrustacea</taxon>
        <taxon>Malacostraca</taxon>
        <taxon>Eumalacostraca</taxon>
        <taxon>Eucarida</taxon>
        <taxon>Decapoda</taxon>
        <taxon>Pleocyemata</taxon>
        <taxon>Brachyura</taxon>
        <taxon>Eubrachyura</taxon>
        <taxon>Portunoidea</taxon>
        <taxon>Portunidae</taxon>
        <taxon>Portuninae</taxon>
        <taxon>Portunus</taxon>
    </lineage>
</organism>
<comment type="caution">
    <text evidence="1">The sequence shown here is derived from an EMBL/GenBank/DDBJ whole genome shotgun (WGS) entry which is preliminary data.</text>
</comment>
<name>A0A5B7F1B9_PORTR</name>
<evidence type="ECO:0000313" key="1">
    <source>
        <dbReference type="EMBL" id="MPC39146.1"/>
    </source>
</evidence>
<protein>
    <submittedName>
        <fullName evidence="1">Uncharacterized protein</fullName>
    </submittedName>
</protein>
<keyword evidence="2" id="KW-1185">Reference proteome</keyword>
<sequence length="51" mass="5979">MCLRGCVCEREVVYVFHCLFDLLQSLTRQPDVTLRSELKAHYFRSLNSVCV</sequence>
<accession>A0A5B7F1B9</accession>
<dbReference type="EMBL" id="VSRR010004276">
    <property type="protein sequence ID" value="MPC39146.1"/>
    <property type="molecule type" value="Genomic_DNA"/>
</dbReference>
<dbReference type="Proteomes" id="UP000324222">
    <property type="component" value="Unassembled WGS sequence"/>
</dbReference>
<gene>
    <name evidence="1" type="ORF">E2C01_032668</name>
</gene>